<reference evidence="3" key="2">
    <citation type="submission" date="2025-09" db="UniProtKB">
        <authorList>
            <consortium name="Ensembl"/>
        </authorList>
    </citation>
    <scope>IDENTIFICATION</scope>
</reference>
<dbReference type="PROSITE" id="PS52052">
    <property type="entry name" value="PEHE"/>
    <property type="match status" value="1"/>
</dbReference>
<dbReference type="PANTHER" id="PTHR22443:SF16">
    <property type="entry name" value="KAT8 REGULATORY NSL COMPLEX SUBUNIT 1-LIKE PROTEIN"/>
    <property type="match status" value="1"/>
</dbReference>
<dbReference type="AlphaFoldDB" id="A0A8C6T0Q3"/>
<dbReference type="SMART" id="SM01300">
    <property type="entry name" value="PEHE"/>
    <property type="match status" value="1"/>
</dbReference>
<feature type="compositionally biased region" description="Basic residues" evidence="1">
    <location>
        <begin position="609"/>
        <end position="619"/>
    </location>
</feature>
<evidence type="ECO:0000313" key="3">
    <source>
        <dbReference type="Ensembl" id="ENSNMLP00000014544.1"/>
    </source>
</evidence>
<sequence length="869" mass="97994">MAPALTKFVKDGHGIHLSSPPASSEQSVMGVMDSQLRPSEDLQKMLLSVLPSLDSYLQANPLDLPSGTGHSGSRSLPSMDCCSAKSYNKRIPHLAPSMLPGASDMCFLPEHKAIHRLKSTCQCRPGARDAYPLCSLSSVFPRFEYGDDDSVLATTTRSNKKTCSSDQLVPNVELQSRIRKRISRQTGLHIRAHNLQKRLEALLGQHAVLHCDQQLEGLRTRGFIDQGGFPAASELSQGDSKLHFPWPQTHFTEIKQFSQGNRAVLTGLTETLDSEATASSSSDDEPVDSKASSKYREPCVASPCFERRWLDERAELGSRWSWLQLRVSELDGRIQQLMKLHKNIRSTKGCVVLADSQPMTSRQMRKEVSGLSCTTLDADNEPCSPTRLLHNIERQSAQLSQIVNSLMSPLTLSPLSKPRKDKRAFESDVFVSGSTKRRKFDVRRRRQQFKDNMSCVCARTRPLVIYHKPRLFRLNSVCNNSTLKCSSTLSGLASCYCSYGSPSSEPVLVCSDPDNSSKGTLTSRTCSSNSGDSALLRRFTKGSAREEWSQIPLVINALPLSPAHYRRHSSTPLYNSYKYKHYTHHHNKRVLGLSPIKHLHGVQREGRVHQRKRKRRRRNSFTEDEDDDCDSSDEIFQESFVLVSQKQNNTRGAVRRHYGERLFDIDNIVIPSSLTKVEKLQYKDILTPCWQVLNVQSISKDEDDSRKDKDEEIEILTDEVFAQRHLPFELKEKMRWSFWGKRHCGHSLRSGSRLSHSMGEIRMSEDNSVEWSFTQLDPDEQLSSEECLPQVPWERRMFPLNDDEETLLSSEVLQCCSDSTCTLSSSTSLNPDLTLSQSTQNIQDATLPSRGHYMDRINSGTGVEAPAMP</sequence>
<reference evidence="3" key="1">
    <citation type="submission" date="2025-08" db="UniProtKB">
        <authorList>
            <consortium name="Ensembl"/>
        </authorList>
    </citation>
    <scope>IDENTIFICATION</scope>
</reference>
<dbReference type="Pfam" id="PF15275">
    <property type="entry name" value="PEHE"/>
    <property type="match status" value="1"/>
</dbReference>
<feature type="region of interest" description="Disordered" evidence="1">
    <location>
        <begin position="274"/>
        <end position="294"/>
    </location>
</feature>
<feature type="domain" description="PEHE" evidence="2">
    <location>
        <begin position="684"/>
        <end position="810"/>
    </location>
</feature>
<evidence type="ECO:0000259" key="2">
    <source>
        <dbReference type="PROSITE" id="PS52052"/>
    </source>
</evidence>
<dbReference type="PANTHER" id="PTHR22443">
    <property type="entry name" value="NON-SPECIFIC LETHAL 1, ISOFORM M"/>
    <property type="match status" value="1"/>
</dbReference>
<dbReference type="GO" id="GO:0035035">
    <property type="term" value="F:histone acetyltransferase binding"/>
    <property type="evidence" value="ECO:0007669"/>
    <property type="project" value="TreeGrafter"/>
</dbReference>
<evidence type="ECO:0000256" key="1">
    <source>
        <dbReference type="SAM" id="MobiDB-lite"/>
    </source>
</evidence>
<dbReference type="Ensembl" id="ENSNMLT00000016350.1">
    <property type="protein sequence ID" value="ENSNMLP00000014544.1"/>
    <property type="gene ID" value="ENSNMLG00000009689.1"/>
</dbReference>
<dbReference type="Gene3D" id="6.10.250.3170">
    <property type="match status" value="1"/>
</dbReference>
<evidence type="ECO:0000313" key="4">
    <source>
        <dbReference type="Proteomes" id="UP000694523"/>
    </source>
</evidence>
<organism evidence="3 4">
    <name type="scientific">Neogobius melanostomus</name>
    <name type="common">round goby</name>
    <dbReference type="NCBI Taxonomy" id="47308"/>
    <lineage>
        <taxon>Eukaryota</taxon>
        <taxon>Metazoa</taxon>
        <taxon>Chordata</taxon>
        <taxon>Craniata</taxon>
        <taxon>Vertebrata</taxon>
        <taxon>Euteleostomi</taxon>
        <taxon>Actinopterygii</taxon>
        <taxon>Neopterygii</taxon>
        <taxon>Teleostei</taxon>
        <taxon>Neoteleostei</taxon>
        <taxon>Acanthomorphata</taxon>
        <taxon>Gobiaria</taxon>
        <taxon>Gobiiformes</taxon>
        <taxon>Gobioidei</taxon>
        <taxon>Gobiidae</taxon>
        <taxon>Benthophilinae</taxon>
        <taxon>Neogobiini</taxon>
        <taxon>Neogobius</taxon>
    </lineage>
</organism>
<feature type="region of interest" description="Disordered" evidence="1">
    <location>
        <begin position="602"/>
        <end position="631"/>
    </location>
</feature>
<keyword evidence="4" id="KW-1185">Reference proteome</keyword>
<accession>A0A8C6T0Q3</accession>
<proteinExistence type="predicted"/>
<feature type="region of interest" description="Disordered" evidence="1">
    <location>
        <begin position="12"/>
        <end position="31"/>
    </location>
</feature>
<protein>
    <recommendedName>
        <fullName evidence="2">PEHE domain-containing protein</fullName>
    </recommendedName>
</protein>
<feature type="region of interest" description="Disordered" evidence="1">
    <location>
        <begin position="850"/>
        <end position="869"/>
    </location>
</feature>
<dbReference type="Proteomes" id="UP000694523">
    <property type="component" value="Unplaced"/>
</dbReference>
<feature type="compositionally biased region" description="Acidic residues" evidence="1">
    <location>
        <begin position="622"/>
        <end position="631"/>
    </location>
</feature>
<dbReference type="GO" id="GO:0044545">
    <property type="term" value="C:NSL complex"/>
    <property type="evidence" value="ECO:0007669"/>
    <property type="project" value="TreeGrafter"/>
</dbReference>
<dbReference type="InterPro" id="IPR026180">
    <property type="entry name" value="NSL1"/>
</dbReference>
<name>A0A8C6T0Q3_9GOBI</name>
<dbReference type="InterPro" id="IPR029332">
    <property type="entry name" value="PEHE_dom"/>
</dbReference>